<dbReference type="KEGG" id="vg:26641689"/>
<dbReference type="GeneID" id="26641689"/>
<evidence type="ECO:0000256" key="1">
    <source>
        <dbReference type="SAM" id="MobiDB-lite"/>
    </source>
</evidence>
<dbReference type="EMBL" id="KP876465">
    <property type="protein sequence ID" value="AKA61728.1"/>
    <property type="molecule type" value="Genomic_DNA"/>
</dbReference>
<name>A0A0E3M308_9CAUD</name>
<organism evidence="2 3">
    <name type="scientific">Streptomyces phage YDN12</name>
    <dbReference type="NCBI Taxonomy" id="1636183"/>
    <lineage>
        <taxon>Viruses</taxon>
        <taxon>Duplodnaviria</taxon>
        <taxon>Heunggongvirae</taxon>
        <taxon>Uroviricota</taxon>
        <taxon>Caudoviricetes</taxon>
        <taxon>Woodruffvirus</taxon>
        <taxon>Woodruffvirus YDN12</taxon>
    </lineage>
</organism>
<evidence type="ECO:0000313" key="3">
    <source>
        <dbReference type="Proteomes" id="UP000033007"/>
    </source>
</evidence>
<dbReference type="RefSeq" id="YP_009215363.1">
    <property type="nucleotide sequence ID" value="NC_028974.1"/>
</dbReference>
<evidence type="ECO:0000313" key="2">
    <source>
        <dbReference type="EMBL" id="AKA61728.1"/>
    </source>
</evidence>
<gene>
    <name evidence="2" type="ORF">SEA_YDN12_61</name>
</gene>
<keyword evidence="3" id="KW-1185">Reference proteome</keyword>
<accession>A0A0E3M308</accession>
<dbReference type="OrthoDB" id="12956at10239"/>
<feature type="region of interest" description="Disordered" evidence="1">
    <location>
        <begin position="320"/>
        <end position="340"/>
    </location>
</feature>
<proteinExistence type="predicted"/>
<sequence length="340" mass="36736">MAKNLTPAKTPGVAVARVLRGLGLKQGLDFGVRGERKNGERIGTRVAVFGQRANQIVADNANVIERAAADAGFHFNVSVYFTPSGSVWVAVANFGQRTRQTHFLSATPAEPVTTVDTAEDAEAKTLRDRAVALADDSMAEPKPVIRATLGEPRPAFGQDAVKHGIRTRTAAPKPAEASPYAGRATRTFGSRTWGCGEAGQMWFHQRTDHGPRHVLRVYLGRVRANGWYLSGPGINGDAFLAGTLTVAARRANVLLDGVSELTDAMEQVIVDWPKGQRVQGVDTYGVTCMGTVNGVAWGAVTQLGHENYGRTWADVDWDEMPHNRGTGRRGRPFTSDLIKH</sequence>
<dbReference type="Proteomes" id="UP000033007">
    <property type="component" value="Segment"/>
</dbReference>
<protein>
    <submittedName>
        <fullName evidence="2">Uncharacterized protein</fullName>
    </submittedName>
</protein>
<reference evidence="2 3" key="1">
    <citation type="submission" date="2015-03" db="EMBL/GenBank/DDBJ databases">
        <authorList>
            <person name="Djamen P.Y."/>
            <person name="Nguyen L."/>
            <person name="Gibbs Z.A."/>
            <person name="Donegan-Quick R."/>
            <person name="Visi D.K."/>
            <person name="Allen M.S."/>
            <person name="Hughes L.E."/>
            <person name="Bradley K.W."/>
            <person name="Asai D.J."/>
            <person name="Bowman C.A."/>
            <person name="Russell D.A."/>
            <person name="Pope W.H."/>
            <person name="Jacobs-Sera D."/>
            <person name="Hendrix R.W."/>
            <person name="Hatfull G.F."/>
        </authorList>
    </citation>
    <scope>NUCLEOTIDE SEQUENCE [LARGE SCALE GENOMIC DNA]</scope>
</reference>